<sequence length="500" mass="54276">MSLFSKIFRRKPIEVSVRQAGTSDMKRALSAFDLTFLGIGCIIGTGIFVLTGRAAAVNAGPGIVISFVIAAFVSLFTAFSYAELSTIIPIAGSAYSYSVSGLGEIFGWIVGWDLMLEYLVGASTVAAGWSGYLVTFFEDTFKVTLPKSITQSPILFEEDKFSIVKGAYINVPAMFVAAVVTIILCLGIRESAGVNTVVVFIKLIVIFLFIFGAAKHVKVDRLKPFVPKSEGKDKYGVVGVIRAAQKVFFSYIGFDAVSTAAQEAKNPQRDLPIGIISSLLVCTTLYIATSVVLCGIADFRTLNVPSPITFALRDIPGTRWLQILVGLGALAGLTSVILVLLLSQPRLFMAMANDGLFPKSFARIHPKFKTPVYPTIVSGVTVMVLSGFLPVDLLGDMTSVGTLFAFLFVNISVIAIRHIDPHRHREFKVPLGPYIFPVLGSAISITLIAIAGKSTIIRLFAWMGIGLVIYFVFGIRNSKIQDYIDSVDQGNYKYEDENYV</sequence>
<dbReference type="STRING" id="133385.A0A2T9YPM2"/>
<gene>
    <name evidence="7" type="ORF">BB561_002719</name>
</gene>
<feature type="transmembrane region" description="Helical" evidence="6">
    <location>
        <begin position="195"/>
        <end position="214"/>
    </location>
</feature>
<feature type="transmembrane region" description="Helical" evidence="6">
    <location>
        <begin position="275"/>
        <end position="299"/>
    </location>
</feature>
<feature type="transmembrane region" description="Helical" evidence="6">
    <location>
        <begin position="28"/>
        <end position="50"/>
    </location>
</feature>
<dbReference type="PANTHER" id="PTHR43243:SF4">
    <property type="entry name" value="CATIONIC AMINO ACID TRANSPORTER 4"/>
    <property type="match status" value="1"/>
</dbReference>
<organism evidence="7 8">
    <name type="scientific">Smittium simulii</name>
    <dbReference type="NCBI Taxonomy" id="133385"/>
    <lineage>
        <taxon>Eukaryota</taxon>
        <taxon>Fungi</taxon>
        <taxon>Fungi incertae sedis</taxon>
        <taxon>Zoopagomycota</taxon>
        <taxon>Kickxellomycotina</taxon>
        <taxon>Harpellomycetes</taxon>
        <taxon>Harpellales</taxon>
        <taxon>Legeriomycetaceae</taxon>
        <taxon>Smittium</taxon>
    </lineage>
</organism>
<keyword evidence="3 6" id="KW-0812">Transmembrane</keyword>
<dbReference type="AlphaFoldDB" id="A0A2T9YPM2"/>
<keyword evidence="5 6" id="KW-0472">Membrane</keyword>
<accession>A0A2T9YPM2</accession>
<keyword evidence="8" id="KW-1185">Reference proteome</keyword>
<feature type="transmembrane region" description="Helical" evidence="6">
    <location>
        <begin position="372"/>
        <end position="391"/>
    </location>
</feature>
<feature type="transmembrane region" description="Helical" evidence="6">
    <location>
        <begin position="431"/>
        <end position="450"/>
    </location>
</feature>
<dbReference type="GO" id="GO:0005886">
    <property type="term" value="C:plasma membrane"/>
    <property type="evidence" value="ECO:0007669"/>
    <property type="project" value="TreeGrafter"/>
</dbReference>
<dbReference type="PIRSF" id="PIRSF006060">
    <property type="entry name" value="AA_transporter"/>
    <property type="match status" value="1"/>
</dbReference>
<dbReference type="Pfam" id="PF13520">
    <property type="entry name" value="AA_permease_2"/>
    <property type="match status" value="1"/>
</dbReference>
<proteinExistence type="predicted"/>
<feature type="transmembrane region" description="Helical" evidence="6">
    <location>
        <begin position="397"/>
        <end position="419"/>
    </location>
</feature>
<feature type="transmembrane region" description="Helical" evidence="6">
    <location>
        <begin position="118"/>
        <end position="137"/>
    </location>
</feature>
<reference evidence="7 8" key="1">
    <citation type="journal article" date="2018" name="MBio">
        <title>Comparative Genomics Reveals the Core Gene Toolbox for the Fungus-Insect Symbiosis.</title>
        <authorList>
            <person name="Wang Y."/>
            <person name="Stata M."/>
            <person name="Wang W."/>
            <person name="Stajich J.E."/>
            <person name="White M.M."/>
            <person name="Moncalvo J.M."/>
        </authorList>
    </citation>
    <scope>NUCLEOTIDE SEQUENCE [LARGE SCALE GENOMIC DNA]</scope>
    <source>
        <strain evidence="7 8">SWE-8-4</strain>
    </source>
</reference>
<comment type="subcellular location">
    <subcellularLocation>
        <location evidence="1">Membrane</location>
        <topology evidence="1">Multi-pass membrane protein</topology>
    </subcellularLocation>
</comment>
<dbReference type="GO" id="GO:0015171">
    <property type="term" value="F:amino acid transmembrane transporter activity"/>
    <property type="evidence" value="ECO:0007669"/>
    <property type="project" value="TreeGrafter"/>
</dbReference>
<protein>
    <recommendedName>
        <fullName evidence="9">Cationic amino acid transporter C-terminal domain-containing protein</fullName>
    </recommendedName>
</protein>
<dbReference type="InterPro" id="IPR002293">
    <property type="entry name" value="AA/rel_permease1"/>
</dbReference>
<name>A0A2T9YPM2_9FUNG</name>
<dbReference type="Gene3D" id="1.20.1740.10">
    <property type="entry name" value="Amino acid/polyamine transporter I"/>
    <property type="match status" value="1"/>
</dbReference>
<dbReference type="EMBL" id="MBFR01000098">
    <property type="protein sequence ID" value="PVU94241.1"/>
    <property type="molecule type" value="Genomic_DNA"/>
</dbReference>
<feature type="transmembrane region" description="Helical" evidence="6">
    <location>
        <begin position="319"/>
        <end position="342"/>
    </location>
</feature>
<evidence type="ECO:0000256" key="4">
    <source>
        <dbReference type="ARBA" id="ARBA00022989"/>
    </source>
</evidence>
<feature type="transmembrane region" description="Helical" evidence="6">
    <location>
        <begin position="167"/>
        <end position="189"/>
    </location>
</feature>
<evidence type="ECO:0000256" key="2">
    <source>
        <dbReference type="ARBA" id="ARBA00022448"/>
    </source>
</evidence>
<evidence type="ECO:0000256" key="5">
    <source>
        <dbReference type="ARBA" id="ARBA00023136"/>
    </source>
</evidence>
<evidence type="ECO:0000256" key="6">
    <source>
        <dbReference type="SAM" id="Phobius"/>
    </source>
</evidence>
<feature type="transmembrane region" description="Helical" evidence="6">
    <location>
        <begin position="456"/>
        <end position="473"/>
    </location>
</feature>
<comment type="caution">
    <text evidence="7">The sequence shown here is derived from an EMBL/GenBank/DDBJ whole genome shotgun (WGS) entry which is preliminary data.</text>
</comment>
<evidence type="ECO:0000256" key="3">
    <source>
        <dbReference type="ARBA" id="ARBA00022692"/>
    </source>
</evidence>
<evidence type="ECO:0000256" key="1">
    <source>
        <dbReference type="ARBA" id="ARBA00004141"/>
    </source>
</evidence>
<feature type="transmembrane region" description="Helical" evidence="6">
    <location>
        <begin position="94"/>
        <end position="112"/>
    </location>
</feature>
<evidence type="ECO:0008006" key="9">
    <source>
        <dbReference type="Google" id="ProtNLM"/>
    </source>
</evidence>
<dbReference type="Proteomes" id="UP000245383">
    <property type="component" value="Unassembled WGS sequence"/>
</dbReference>
<dbReference type="OrthoDB" id="5982228at2759"/>
<keyword evidence="4 6" id="KW-1133">Transmembrane helix</keyword>
<keyword evidence="2" id="KW-0813">Transport</keyword>
<feature type="transmembrane region" description="Helical" evidence="6">
    <location>
        <begin position="62"/>
        <end position="82"/>
    </location>
</feature>
<dbReference type="PANTHER" id="PTHR43243">
    <property type="entry name" value="INNER MEMBRANE TRANSPORTER YGJI-RELATED"/>
    <property type="match status" value="1"/>
</dbReference>
<evidence type="ECO:0000313" key="7">
    <source>
        <dbReference type="EMBL" id="PVU94241.1"/>
    </source>
</evidence>
<evidence type="ECO:0000313" key="8">
    <source>
        <dbReference type="Proteomes" id="UP000245383"/>
    </source>
</evidence>